<sequence>MFIAPQPHFKQSEWWSGCKFIVINEHSSICRELRNLQSYSNNLAPPPVVEEGGRHGLMVCTQEALVFKMALFINGTASFFAFVSAMRPLQVLLGPLDRYVMPHYTLRPELTMKQDLNNMDESSRLHLRVIAKYVTQVTVVDWTDLAWLHHHVHPSVDIHWVISQSFGLPPTTE</sequence>
<dbReference type="EMBL" id="QUTE01017839">
    <property type="protein sequence ID" value="RHY91543.1"/>
    <property type="molecule type" value="Genomic_DNA"/>
</dbReference>
<dbReference type="Proteomes" id="UP000266196">
    <property type="component" value="Unassembled WGS sequence"/>
</dbReference>
<dbReference type="EMBL" id="QUTD01007797">
    <property type="protein sequence ID" value="RHY48730.1"/>
    <property type="molecule type" value="Genomic_DNA"/>
</dbReference>
<comment type="caution">
    <text evidence="2">The sequence shown here is derived from an EMBL/GenBank/DDBJ whole genome shotgun (WGS) entry which is preliminary data.</text>
</comment>
<evidence type="ECO:0000313" key="6">
    <source>
        <dbReference type="Proteomes" id="UP000266239"/>
    </source>
</evidence>
<organism evidence="2 7">
    <name type="scientific">Aphanomyces astaci</name>
    <name type="common">Crayfish plague agent</name>
    <dbReference type="NCBI Taxonomy" id="112090"/>
    <lineage>
        <taxon>Eukaryota</taxon>
        <taxon>Sar</taxon>
        <taxon>Stramenopiles</taxon>
        <taxon>Oomycota</taxon>
        <taxon>Saprolegniomycetes</taxon>
        <taxon>Saprolegniales</taxon>
        <taxon>Verrucalvaceae</taxon>
        <taxon>Aphanomyces</taxon>
    </lineage>
</organism>
<accession>A0A397CSH1</accession>
<dbReference type="VEuPathDB" id="FungiDB:H257_15668"/>
<dbReference type="EMBL" id="QUTA01000099">
    <property type="protein sequence ID" value="RHY38335.1"/>
    <property type="molecule type" value="Genomic_DNA"/>
</dbReference>
<evidence type="ECO:0000313" key="3">
    <source>
        <dbReference type="EMBL" id="RHY91543.1"/>
    </source>
</evidence>
<dbReference type="Proteomes" id="UP000266239">
    <property type="component" value="Unassembled WGS sequence"/>
</dbReference>
<proteinExistence type="predicted"/>
<dbReference type="Proteomes" id="UP000286510">
    <property type="component" value="Unassembled WGS sequence"/>
</dbReference>
<dbReference type="AlphaFoldDB" id="A0A397CSH1"/>
<dbReference type="Proteomes" id="UP000266643">
    <property type="component" value="Unassembled WGS sequence"/>
</dbReference>
<evidence type="ECO:0000313" key="5">
    <source>
        <dbReference type="Proteomes" id="UP000266196"/>
    </source>
</evidence>
<evidence type="ECO:0000313" key="8">
    <source>
        <dbReference type="Proteomes" id="UP000286510"/>
    </source>
</evidence>
<gene>
    <name evidence="1" type="ORF">DYB25_011350</name>
    <name evidence="4" type="ORF">DYB26_001603</name>
    <name evidence="2" type="ORF">DYB30_005749</name>
    <name evidence="3" type="ORF">DYB31_008371</name>
</gene>
<evidence type="ECO:0000313" key="4">
    <source>
        <dbReference type="EMBL" id="RHZ24534.1"/>
    </source>
</evidence>
<protein>
    <submittedName>
        <fullName evidence="2">Uncharacterized protein</fullName>
    </submittedName>
</protein>
<dbReference type="EMBL" id="QUTF01012257">
    <property type="protein sequence ID" value="RHZ24534.1"/>
    <property type="molecule type" value="Genomic_DNA"/>
</dbReference>
<evidence type="ECO:0000313" key="1">
    <source>
        <dbReference type="EMBL" id="RHY38335.1"/>
    </source>
</evidence>
<evidence type="ECO:0000313" key="2">
    <source>
        <dbReference type="EMBL" id="RHY48730.1"/>
    </source>
</evidence>
<reference evidence="5 6" key="1">
    <citation type="submission" date="2018-08" db="EMBL/GenBank/DDBJ databases">
        <title>Aphanomyces genome sequencing and annotation.</title>
        <authorList>
            <person name="Minardi D."/>
            <person name="Oidtmann B."/>
            <person name="Van Der Giezen M."/>
            <person name="Studholme D.J."/>
        </authorList>
    </citation>
    <scope>NUCLEOTIDE SEQUENCE [LARGE SCALE GENOMIC DNA]</scope>
    <source>
        <strain evidence="3 5">197901</strain>
        <strain evidence="2 7">D2</strain>
        <strain evidence="4 8">FDL457</strain>
        <strain evidence="1 6">Yx</strain>
    </source>
</reference>
<evidence type="ECO:0000313" key="7">
    <source>
        <dbReference type="Proteomes" id="UP000266643"/>
    </source>
</evidence>
<name>A0A397CSH1_APHAT</name>